<sequence>MEASVEEYEAFQERVKRTVYIDNLSPQATEIVLRAAFNQFGNVVKVEFIPNYLYPQELARSALVEMSTVDQAKAIIVELSNSPFMISGMPRPVRAQAAAATMFDNRPRKPGRNISLRWLQPEDPDFTVAKKLKLMTRKHSAEAQFLLKRQLADEAKLANQQAETLKANYKKYEVADGVLADGTAYRLGRAYNLNISDI</sequence>
<evidence type="ECO:0000313" key="2">
    <source>
        <dbReference type="Proteomes" id="UP001060085"/>
    </source>
</evidence>
<reference evidence="2" key="1">
    <citation type="journal article" date="2023" name="Nat. Plants">
        <title>Single-cell RNA sequencing provides a high-resolution roadmap for understanding the multicellular compartmentation of specialized metabolism.</title>
        <authorList>
            <person name="Sun S."/>
            <person name="Shen X."/>
            <person name="Li Y."/>
            <person name="Li Y."/>
            <person name="Wang S."/>
            <person name="Li R."/>
            <person name="Zhang H."/>
            <person name="Shen G."/>
            <person name="Guo B."/>
            <person name="Wei J."/>
            <person name="Xu J."/>
            <person name="St-Pierre B."/>
            <person name="Chen S."/>
            <person name="Sun C."/>
        </authorList>
    </citation>
    <scope>NUCLEOTIDE SEQUENCE [LARGE SCALE GENOMIC DNA]</scope>
</reference>
<name>A0ACC0AIP8_CATRO</name>
<organism evidence="1 2">
    <name type="scientific">Catharanthus roseus</name>
    <name type="common">Madagascar periwinkle</name>
    <name type="synonym">Vinca rosea</name>
    <dbReference type="NCBI Taxonomy" id="4058"/>
    <lineage>
        <taxon>Eukaryota</taxon>
        <taxon>Viridiplantae</taxon>
        <taxon>Streptophyta</taxon>
        <taxon>Embryophyta</taxon>
        <taxon>Tracheophyta</taxon>
        <taxon>Spermatophyta</taxon>
        <taxon>Magnoliopsida</taxon>
        <taxon>eudicotyledons</taxon>
        <taxon>Gunneridae</taxon>
        <taxon>Pentapetalae</taxon>
        <taxon>asterids</taxon>
        <taxon>lamiids</taxon>
        <taxon>Gentianales</taxon>
        <taxon>Apocynaceae</taxon>
        <taxon>Rauvolfioideae</taxon>
        <taxon>Vinceae</taxon>
        <taxon>Catharanthinae</taxon>
        <taxon>Catharanthus</taxon>
    </lineage>
</organism>
<evidence type="ECO:0000313" key="1">
    <source>
        <dbReference type="EMBL" id="KAI5660699.1"/>
    </source>
</evidence>
<protein>
    <submittedName>
        <fullName evidence="1">Uncharacterized protein</fullName>
    </submittedName>
</protein>
<gene>
    <name evidence="1" type="ORF">M9H77_20022</name>
</gene>
<comment type="caution">
    <text evidence="1">The sequence shown here is derived from an EMBL/GenBank/DDBJ whole genome shotgun (WGS) entry which is preliminary data.</text>
</comment>
<keyword evidence="2" id="KW-1185">Reference proteome</keyword>
<proteinExistence type="predicted"/>
<dbReference type="EMBL" id="CM044705">
    <property type="protein sequence ID" value="KAI5660699.1"/>
    <property type="molecule type" value="Genomic_DNA"/>
</dbReference>
<accession>A0ACC0AIP8</accession>
<dbReference type="Proteomes" id="UP001060085">
    <property type="component" value="Linkage Group LG05"/>
</dbReference>